<proteinExistence type="inferred from homology"/>
<protein>
    <submittedName>
        <fullName evidence="10">Ribosomal RNA large subunit methyltransferase I</fullName>
        <ecNumber evidence="10">2.1.1.191</ecNumber>
    </submittedName>
</protein>
<evidence type="ECO:0000256" key="5">
    <source>
        <dbReference type="ARBA" id="ARBA00022691"/>
    </source>
</evidence>
<dbReference type="PANTHER" id="PTHR42873">
    <property type="entry name" value="RIBOSOMAL RNA LARGE SUBUNIT METHYLTRANSFERASE"/>
    <property type="match status" value="1"/>
</dbReference>
<dbReference type="Pfam" id="PF10672">
    <property type="entry name" value="Methyltrans_SAM"/>
    <property type="match status" value="1"/>
</dbReference>
<dbReference type="Pfam" id="PF17785">
    <property type="entry name" value="PUA_3"/>
    <property type="match status" value="1"/>
</dbReference>
<feature type="compositionally biased region" description="Basic residues" evidence="7">
    <location>
        <begin position="7"/>
        <end position="19"/>
    </location>
</feature>
<dbReference type="KEGG" id="tpol:Mal48_14200"/>
<dbReference type="InterPro" id="IPR019614">
    <property type="entry name" value="SAM-dep_methyl-trfase"/>
</dbReference>
<dbReference type="AlphaFoldDB" id="A0A517QKK6"/>
<dbReference type="InterPro" id="IPR015947">
    <property type="entry name" value="PUA-like_sf"/>
</dbReference>
<evidence type="ECO:0000256" key="7">
    <source>
        <dbReference type="SAM" id="MobiDB-lite"/>
    </source>
</evidence>
<evidence type="ECO:0000256" key="1">
    <source>
        <dbReference type="ARBA" id="ARBA00004496"/>
    </source>
</evidence>
<comment type="similarity">
    <text evidence="6">Belongs to the methyltransferase superfamily. RlmI family.</text>
</comment>
<dbReference type="SUPFAM" id="SSF88697">
    <property type="entry name" value="PUA domain-like"/>
    <property type="match status" value="1"/>
</dbReference>
<comment type="subcellular location">
    <subcellularLocation>
        <location evidence="1">Cytoplasm</location>
    </subcellularLocation>
</comment>
<dbReference type="InterPro" id="IPR029063">
    <property type="entry name" value="SAM-dependent_MTases_sf"/>
</dbReference>
<evidence type="ECO:0000313" key="10">
    <source>
        <dbReference type="EMBL" id="QDT32178.1"/>
    </source>
</evidence>
<keyword evidence="4 10" id="KW-0808">Transferase</keyword>
<keyword evidence="5" id="KW-0949">S-adenosyl-L-methionine</keyword>
<dbReference type="OrthoDB" id="9805492at2"/>
<accession>A0A517QKK6</accession>
<dbReference type="GO" id="GO:0003723">
    <property type="term" value="F:RNA binding"/>
    <property type="evidence" value="ECO:0007669"/>
    <property type="project" value="InterPro"/>
</dbReference>
<keyword evidence="11" id="KW-1185">Reference proteome</keyword>
<dbReference type="EMBL" id="CP036267">
    <property type="protein sequence ID" value="QDT32178.1"/>
    <property type="molecule type" value="Genomic_DNA"/>
</dbReference>
<dbReference type="CDD" id="cd11572">
    <property type="entry name" value="RlmI_M_like"/>
    <property type="match status" value="1"/>
</dbReference>
<dbReference type="PROSITE" id="PS50890">
    <property type="entry name" value="PUA"/>
    <property type="match status" value="1"/>
</dbReference>
<feature type="domain" description="RlmI-like PUA" evidence="9">
    <location>
        <begin position="61"/>
        <end position="112"/>
    </location>
</feature>
<dbReference type="RefSeq" id="WP_145197281.1">
    <property type="nucleotide sequence ID" value="NZ_CP036267.1"/>
</dbReference>
<dbReference type="Gene3D" id="2.30.130.10">
    <property type="entry name" value="PUA domain"/>
    <property type="match status" value="1"/>
</dbReference>
<dbReference type="GO" id="GO:0008168">
    <property type="term" value="F:methyltransferase activity"/>
    <property type="evidence" value="ECO:0007669"/>
    <property type="project" value="UniProtKB-KW"/>
</dbReference>
<dbReference type="GO" id="GO:0005737">
    <property type="term" value="C:cytoplasm"/>
    <property type="evidence" value="ECO:0007669"/>
    <property type="project" value="UniProtKB-SubCell"/>
</dbReference>
<evidence type="ECO:0000313" key="11">
    <source>
        <dbReference type="Proteomes" id="UP000315724"/>
    </source>
</evidence>
<dbReference type="Gene3D" id="3.30.750.80">
    <property type="entry name" value="RNA methyltransferase domain (HRMD) like"/>
    <property type="match status" value="1"/>
</dbReference>
<dbReference type="InterPro" id="IPR036974">
    <property type="entry name" value="PUA_sf"/>
</dbReference>
<dbReference type="Gene3D" id="3.40.50.150">
    <property type="entry name" value="Vaccinia Virus protein VP39"/>
    <property type="match status" value="1"/>
</dbReference>
<keyword evidence="2" id="KW-0963">Cytoplasm</keyword>
<evidence type="ECO:0000256" key="2">
    <source>
        <dbReference type="ARBA" id="ARBA00022490"/>
    </source>
</evidence>
<sequence>MPPYQPRRNKSSQQKKTKRTPYMGKARKESRLPLDDKFLVQRPFLRNDISSIPVARLKTTTKHPTVFRKRIANVADQSAHGDVVQVRADSGETVGYGFWNPRAEATIRMLSWGEVLPDERWWEAQIKQAVSLRKDLLQLKSRTNAYRLINAEGDGFPGLVVDLYSDVITVQTYTLGMYQRGEAIARMIAKILDTKHWVVRTGPATFPQEGFLADGFESGKVPEKLMITEQGAKYEIHPFEGHKTGFFCDQRENRIQLRDYCKGKDVLDLCCYSGGFSINAALGGAKKVTGVDLDEEAIEFAKRNANLNKSKVKFVHADAFAYMRDMQRNNKLYDVIILDPPKLIRGRDEMHEGQNKYFDFNQLAASLVKPGGLLLSCSCSGLLSMSDFTMTVRAAITERTPRILARSGAGPDHPVQANCLETEYLKCLWMQL</sequence>
<evidence type="ECO:0000256" key="6">
    <source>
        <dbReference type="ARBA" id="ARBA00038091"/>
    </source>
</evidence>
<evidence type="ECO:0000259" key="9">
    <source>
        <dbReference type="Pfam" id="PF17785"/>
    </source>
</evidence>
<evidence type="ECO:0000256" key="4">
    <source>
        <dbReference type="ARBA" id="ARBA00022679"/>
    </source>
</evidence>
<dbReference type="SUPFAM" id="SSF53335">
    <property type="entry name" value="S-adenosyl-L-methionine-dependent methyltransferases"/>
    <property type="match status" value="1"/>
</dbReference>
<evidence type="ECO:0000259" key="8">
    <source>
        <dbReference type="Pfam" id="PF10672"/>
    </source>
</evidence>
<gene>
    <name evidence="10" type="primary">rlmI_2</name>
    <name evidence="10" type="ORF">Mal48_14200</name>
</gene>
<feature type="domain" description="S-adenosylmethionine-dependent methyltransferase" evidence="8">
    <location>
        <begin position="161"/>
        <end position="381"/>
    </location>
</feature>
<dbReference type="Proteomes" id="UP000315724">
    <property type="component" value="Chromosome"/>
</dbReference>
<dbReference type="PANTHER" id="PTHR42873:SF1">
    <property type="entry name" value="S-ADENOSYLMETHIONINE-DEPENDENT METHYLTRANSFERASE DOMAIN-CONTAINING PROTEIN"/>
    <property type="match status" value="1"/>
</dbReference>
<name>A0A517QKK6_9PLAN</name>
<dbReference type="GO" id="GO:0032259">
    <property type="term" value="P:methylation"/>
    <property type="evidence" value="ECO:0007669"/>
    <property type="project" value="UniProtKB-KW"/>
</dbReference>
<feature type="region of interest" description="Disordered" evidence="7">
    <location>
        <begin position="1"/>
        <end position="27"/>
    </location>
</feature>
<reference evidence="10 11" key="1">
    <citation type="submission" date="2019-02" db="EMBL/GenBank/DDBJ databases">
        <title>Deep-cultivation of Planctomycetes and their phenomic and genomic characterization uncovers novel biology.</title>
        <authorList>
            <person name="Wiegand S."/>
            <person name="Jogler M."/>
            <person name="Boedeker C."/>
            <person name="Pinto D."/>
            <person name="Vollmers J."/>
            <person name="Rivas-Marin E."/>
            <person name="Kohn T."/>
            <person name="Peeters S.H."/>
            <person name="Heuer A."/>
            <person name="Rast P."/>
            <person name="Oberbeckmann S."/>
            <person name="Bunk B."/>
            <person name="Jeske O."/>
            <person name="Meyerdierks A."/>
            <person name="Storesund J.E."/>
            <person name="Kallscheuer N."/>
            <person name="Luecker S."/>
            <person name="Lage O.M."/>
            <person name="Pohl T."/>
            <person name="Merkel B.J."/>
            <person name="Hornburger P."/>
            <person name="Mueller R.-W."/>
            <person name="Bruemmer F."/>
            <person name="Labrenz M."/>
            <person name="Spormann A.M."/>
            <person name="Op den Camp H."/>
            <person name="Overmann J."/>
            <person name="Amann R."/>
            <person name="Jetten M.S.M."/>
            <person name="Mascher T."/>
            <person name="Medema M.H."/>
            <person name="Devos D.P."/>
            <person name="Kaster A.-K."/>
            <person name="Ovreas L."/>
            <person name="Rohde M."/>
            <person name="Galperin M.Y."/>
            <person name="Jogler C."/>
        </authorList>
    </citation>
    <scope>NUCLEOTIDE SEQUENCE [LARGE SCALE GENOMIC DNA]</scope>
    <source>
        <strain evidence="10 11">Mal48</strain>
    </source>
</reference>
<evidence type="ECO:0000256" key="3">
    <source>
        <dbReference type="ARBA" id="ARBA00022603"/>
    </source>
</evidence>
<dbReference type="CDD" id="cd02440">
    <property type="entry name" value="AdoMet_MTases"/>
    <property type="match status" value="1"/>
</dbReference>
<organism evidence="10 11">
    <name type="scientific">Thalassoglobus polymorphus</name>
    <dbReference type="NCBI Taxonomy" id="2527994"/>
    <lineage>
        <taxon>Bacteria</taxon>
        <taxon>Pseudomonadati</taxon>
        <taxon>Planctomycetota</taxon>
        <taxon>Planctomycetia</taxon>
        <taxon>Planctomycetales</taxon>
        <taxon>Planctomycetaceae</taxon>
        <taxon>Thalassoglobus</taxon>
    </lineage>
</organism>
<dbReference type="EC" id="2.1.1.191" evidence="10"/>
<keyword evidence="3 10" id="KW-0489">Methyltransferase</keyword>
<dbReference type="InterPro" id="IPR041532">
    <property type="entry name" value="RlmI-like_PUA"/>
</dbReference>